<proteinExistence type="predicted"/>
<dbReference type="InterPro" id="IPR015928">
    <property type="entry name" value="Aconitase/3IPM_dehydase_swvl"/>
</dbReference>
<dbReference type="EMBL" id="RQTF01000542">
    <property type="protein sequence ID" value="RZI01465.1"/>
    <property type="molecule type" value="Genomic_DNA"/>
</dbReference>
<dbReference type="AlphaFoldDB" id="A0AB37XMS8"/>
<evidence type="ECO:0000313" key="4">
    <source>
        <dbReference type="Proteomes" id="UP000294017"/>
    </source>
</evidence>
<dbReference type="InterPro" id="IPR006249">
    <property type="entry name" value="Aconitase/IRP2"/>
</dbReference>
<accession>A0AB37XMS8</accession>
<dbReference type="SUPFAM" id="SSF52016">
    <property type="entry name" value="LeuD/IlvD-like"/>
    <property type="match status" value="1"/>
</dbReference>
<feature type="non-terminal residue" evidence="3">
    <location>
        <position position="94"/>
    </location>
</feature>
<dbReference type="Gene3D" id="3.20.19.10">
    <property type="entry name" value="Aconitase, domain 4"/>
    <property type="match status" value="1"/>
</dbReference>
<feature type="domain" description="Aconitase A/isopropylmalate dehydratase small subunit swivel" evidence="2">
    <location>
        <begin position="49"/>
        <end position="92"/>
    </location>
</feature>
<evidence type="ECO:0000313" key="3">
    <source>
        <dbReference type="EMBL" id="RZI01465.1"/>
    </source>
</evidence>
<protein>
    <recommendedName>
        <fullName evidence="1">Aconitate hydratase A</fullName>
    </recommendedName>
</protein>
<name>A0AB37XMS8_STAAU</name>
<dbReference type="Pfam" id="PF00694">
    <property type="entry name" value="Aconitase_C"/>
    <property type="match status" value="1"/>
</dbReference>
<sequence>PPFFEGLSAEPGEVKPLSGLRVVGKFGDSVTTDHISPAGSIGKDTPAGRYLQERGVTPRDFNSYGSRRGHHEVMIRGTFAHIRIKNQIAPGTEG</sequence>
<comment type="caution">
    <text evidence="3">The sequence shown here is derived from an EMBL/GenBank/DDBJ whole genome shotgun (WGS) entry which is preliminary data.</text>
</comment>
<evidence type="ECO:0000259" key="2">
    <source>
        <dbReference type="Pfam" id="PF00694"/>
    </source>
</evidence>
<dbReference type="Proteomes" id="UP000294017">
    <property type="component" value="Unassembled WGS sequence"/>
</dbReference>
<feature type="non-terminal residue" evidence="3">
    <location>
        <position position="1"/>
    </location>
</feature>
<evidence type="ECO:0000256" key="1">
    <source>
        <dbReference type="ARBA" id="ARBA00019378"/>
    </source>
</evidence>
<dbReference type="InterPro" id="IPR000573">
    <property type="entry name" value="AconitaseA/IPMdHydase_ssu_swvl"/>
</dbReference>
<dbReference type="GO" id="GO:0016829">
    <property type="term" value="F:lyase activity"/>
    <property type="evidence" value="ECO:0007669"/>
    <property type="project" value="UniProtKB-KW"/>
</dbReference>
<dbReference type="PANTHER" id="PTHR11670">
    <property type="entry name" value="ACONITASE/IRON-RESPONSIVE ELEMENT FAMILY MEMBER"/>
    <property type="match status" value="1"/>
</dbReference>
<keyword evidence="3" id="KW-0456">Lyase</keyword>
<reference evidence="3 4" key="1">
    <citation type="submission" date="2018-11" db="EMBL/GenBank/DDBJ databases">
        <title>Genomic profiling of Staphylococcus species from a Poultry farm system in KwaZulu-Natal, South Africa.</title>
        <authorList>
            <person name="Amoako D.G."/>
            <person name="Somboro A.M."/>
            <person name="Abia A.L.K."/>
            <person name="Bester L.A."/>
            <person name="Essack S.Y."/>
        </authorList>
    </citation>
    <scope>NUCLEOTIDE SEQUENCE [LARGE SCALE GENOMIC DNA]</scope>
    <source>
        <strain evidence="3 4">SA12</strain>
    </source>
</reference>
<organism evidence="3 4">
    <name type="scientific">Staphylococcus aureus</name>
    <dbReference type="NCBI Taxonomy" id="1280"/>
    <lineage>
        <taxon>Bacteria</taxon>
        <taxon>Bacillati</taxon>
        <taxon>Bacillota</taxon>
        <taxon>Bacilli</taxon>
        <taxon>Bacillales</taxon>
        <taxon>Staphylococcaceae</taxon>
        <taxon>Staphylococcus</taxon>
    </lineage>
</organism>
<gene>
    <name evidence="3" type="ORF">EIH03_16260</name>
</gene>